<dbReference type="EMBL" id="JAVDUP010000003">
    <property type="protein sequence ID" value="MDR6901473.1"/>
    <property type="molecule type" value="Genomic_DNA"/>
</dbReference>
<name>A0ABU1SR64_9HYPH</name>
<protein>
    <submittedName>
        <fullName evidence="1">Uncharacterized protein</fullName>
    </submittedName>
</protein>
<dbReference type="RefSeq" id="WP_310231685.1">
    <property type="nucleotide sequence ID" value="NZ_JAVDUP010000003.1"/>
</dbReference>
<evidence type="ECO:0000313" key="1">
    <source>
        <dbReference type="EMBL" id="MDR6901473.1"/>
    </source>
</evidence>
<proteinExistence type="predicted"/>
<accession>A0ABU1SR64</accession>
<organism evidence="1 2">
    <name type="scientific">Rhizobium miluonense</name>
    <dbReference type="NCBI Taxonomy" id="411945"/>
    <lineage>
        <taxon>Bacteria</taxon>
        <taxon>Pseudomonadati</taxon>
        <taxon>Pseudomonadota</taxon>
        <taxon>Alphaproteobacteria</taxon>
        <taxon>Hyphomicrobiales</taxon>
        <taxon>Rhizobiaceae</taxon>
        <taxon>Rhizobium/Agrobacterium group</taxon>
        <taxon>Rhizobium</taxon>
    </lineage>
</organism>
<gene>
    <name evidence="1" type="ORF">J2W52_003097</name>
</gene>
<reference evidence="1 2" key="1">
    <citation type="submission" date="2023-07" db="EMBL/GenBank/DDBJ databases">
        <title>Sorghum-associated microbial communities from plants grown in Nebraska, USA.</title>
        <authorList>
            <person name="Schachtman D."/>
        </authorList>
    </citation>
    <scope>NUCLEOTIDE SEQUENCE [LARGE SCALE GENOMIC DNA]</scope>
    <source>
        <strain evidence="1 2">3199</strain>
    </source>
</reference>
<dbReference type="Proteomes" id="UP001250791">
    <property type="component" value="Unassembled WGS sequence"/>
</dbReference>
<evidence type="ECO:0000313" key="2">
    <source>
        <dbReference type="Proteomes" id="UP001250791"/>
    </source>
</evidence>
<keyword evidence="2" id="KW-1185">Reference proteome</keyword>
<comment type="caution">
    <text evidence="1">The sequence shown here is derived from an EMBL/GenBank/DDBJ whole genome shotgun (WGS) entry which is preliminary data.</text>
</comment>
<sequence length="199" mass="21963">MFKSAMIAMPKIISETRSGATRVGFLSLFSGLFLLAGVSVSLALDPLPVNRPTDAYPSYQEIVSKCRQSFDGVDSKNFDTDYYSIWTNQDAKLCTVAVRSLVPIKASCDDTVSSYEQCLQGILEHVLGVPLAHEELRKLGDCGIGEGECKTALSYRTPNNDDPSKCLYRISGVIYPHRIPDYLLLGTDFFVTKACMELK</sequence>